<name>A0A7W3XSY8_9BACL</name>
<comment type="caution">
    <text evidence="1">The sequence shown here is derived from an EMBL/GenBank/DDBJ whole genome shotgun (WGS) entry which is preliminary data.</text>
</comment>
<proteinExistence type="predicted"/>
<protein>
    <submittedName>
        <fullName evidence="1">Retron-type reverse transcriptase</fullName>
    </submittedName>
</protein>
<organism evidence="1 2">
    <name type="scientific">Fontibacillus solani</name>
    <dbReference type="NCBI Taxonomy" id="1572857"/>
    <lineage>
        <taxon>Bacteria</taxon>
        <taxon>Bacillati</taxon>
        <taxon>Bacillota</taxon>
        <taxon>Bacilli</taxon>
        <taxon>Bacillales</taxon>
        <taxon>Paenibacillaceae</taxon>
        <taxon>Fontibacillus</taxon>
    </lineage>
</organism>
<keyword evidence="1" id="KW-0548">Nucleotidyltransferase</keyword>
<evidence type="ECO:0000313" key="2">
    <source>
        <dbReference type="Proteomes" id="UP000567067"/>
    </source>
</evidence>
<sequence length="99" mass="11403">MQEHGASTLGMAEKETVQELAGELLDSDNLNRAYKQVKRNHGAPGIDGMIVEEALPWLREHRDKLLQSIQEGKYKTSPVWRKKLPNHMEAEYVNSEFQR</sequence>
<keyword evidence="1" id="KW-0808">Transferase</keyword>
<dbReference type="GO" id="GO:0003964">
    <property type="term" value="F:RNA-directed DNA polymerase activity"/>
    <property type="evidence" value="ECO:0007669"/>
    <property type="project" value="UniProtKB-KW"/>
</dbReference>
<keyword evidence="2" id="KW-1185">Reference proteome</keyword>
<gene>
    <name evidence="1" type="ORF">FHR92_003694</name>
</gene>
<evidence type="ECO:0000313" key="1">
    <source>
        <dbReference type="EMBL" id="MBA9087212.1"/>
    </source>
</evidence>
<accession>A0A7W3XSY8</accession>
<reference evidence="1 2" key="1">
    <citation type="submission" date="2020-08" db="EMBL/GenBank/DDBJ databases">
        <title>Genomic Encyclopedia of Type Strains, Phase III (KMG-III): the genomes of soil and plant-associated and newly described type strains.</title>
        <authorList>
            <person name="Whitman W."/>
        </authorList>
    </citation>
    <scope>NUCLEOTIDE SEQUENCE [LARGE SCALE GENOMIC DNA]</scope>
    <source>
        <strain evidence="1 2">CECT 8693</strain>
    </source>
</reference>
<dbReference type="Proteomes" id="UP000567067">
    <property type="component" value="Unassembled WGS sequence"/>
</dbReference>
<keyword evidence="1" id="KW-0695">RNA-directed DNA polymerase</keyword>
<dbReference type="EMBL" id="JACJIP010000027">
    <property type="protein sequence ID" value="MBA9087212.1"/>
    <property type="molecule type" value="Genomic_DNA"/>
</dbReference>
<dbReference type="AlphaFoldDB" id="A0A7W3XSY8"/>